<dbReference type="Proteomes" id="UP000295507">
    <property type="component" value="Unassembled WGS sequence"/>
</dbReference>
<organism evidence="1 2">
    <name type="scientific">Rhizobium azibense</name>
    <dbReference type="NCBI Taxonomy" id="1136135"/>
    <lineage>
        <taxon>Bacteria</taxon>
        <taxon>Pseudomonadati</taxon>
        <taxon>Pseudomonadota</taxon>
        <taxon>Alphaproteobacteria</taxon>
        <taxon>Hyphomicrobiales</taxon>
        <taxon>Rhizobiaceae</taxon>
        <taxon>Rhizobium/Agrobacterium group</taxon>
        <taxon>Rhizobium</taxon>
    </lineage>
</organism>
<dbReference type="EMBL" id="SMBK01000007">
    <property type="protein sequence ID" value="TCU36639.1"/>
    <property type="molecule type" value="Genomic_DNA"/>
</dbReference>
<accession>A0A4R3RPN3</accession>
<reference evidence="1 2" key="1">
    <citation type="submission" date="2019-03" db="EMBL/GenBank/DDBJ databases">
        <title>Genomic Encyclopedia of Type Strains, Phase IV (KMG-V): Genome sequencing to study the core and pangenomes of soil and plant-associated prokaryotes.</title>
        <authorList>
            <person name="Whitman W."/>
        </authorList>
    </citation>
    <scope>NUCLEOTIDE SEQUENCE [LARGE SCALE GENOMIC DNA]</scope>
    <source>
        <strain evidence="1 2">IE4868</strain>
    </source>
</reference>
<protein>
    <submittedName>
        <fullName evidence="1">Uncharacterized protein</fullName>
    </submittedName>
</protein>
<name>A0A4R3RPN3_9HYPH</name>
<sequence>MDSRFAETMMGKLFFREKFSHIPGQAHELTIKLLEAVCAYEPGSPNKIGTTPSLK</sequence>
<gene>
    <name evidence="1" type="ORF">EV129_107205</name>
</gene>
<comment type="caution">
    <text evidence="1">The sequence shown here is derived from an EMBL/GenBank/DDBJ whole genome shotgun (WGS) entry which is preliminary data.</text>
</comment>
<proteinExistence type="predicted"/>
<evidence type="ECO:0000313" key="1">
    <source>
        <dbReference type="EMBL" id="TCU36639.1"/>
    </source>
</evidence>
<dbReference type="AlphaFoldDB" id="A0A4R3RPN3"/>
<evidence type="ECO:0000313" key="2">
    <source>
        <dbReference type="Proteomes" id="UP000295507"/>
    </source>
</evidence>